<dbReference type="STRING" id="446471.Xcel_2775"/>
<dbReference type="HOGENOM" id="CLU_1346915_0_0_11"/>
<dbReference type="PROSITE" id="PS51186">
    <property type="entry name" value="GNAT"/>
    <property type="match status" value="1"/>
</dbReference>
<evidence type="ECO:0000259" key="1">
    <source>
        <dbReference type="PROSITE" id="PS51186"/>
    </source>
</evidence>
<dbReference type="KEGG" id="xce:Xcel_2775"/>
<sequence>MHQEKRVLRGDTPEAHALLADGWSVIARSWGAGLLAADVDGERFRSAAAGGIPGLTLRELTADDVAAVLTLDAATANDYPGDIATAHAPLTPRSATPGAARRAWGAFVDGELVAMTFVDVDGAHHAETDFTVVAAARRRRGLGTAVKAASIATLVRDGVTTLRTGGSAENAGSLAANRSLGYVVDEEWWTLAAPVPETHAS</sequence>
<dbReference type="InterPro" id="IPR000182">
    <property type="entry name" value="GNAT_dom"/>
</dbReference>
<evidence type="ECO:0000313" key="3">
    <source>
        <dbReference type="Proteomes" id="UP000002255"/>
    </source>
</evidence>
<proteinExistence type="predicted"/>
<reference evidence="3" key="1">
    <citation type="submission" date="2009-11" db="EMBL/GenBank/DDBJ databases">
        <title>The complete chromosome of Xylanimonas cellulosilytica DSM 15894.</title>
        <authorList>
            <consortium name="US DOE Joint Genome Institute (JGI-PGF)"/>
            <person name="Lucas S."/>
            <person name="Copeland A."/>
            <person name="Lapidus A."/>
            <person name="Glavina del Rio T."/>
            <person name="Dalin E."/>
            <person name="Tice H."/>
            <person name="Bruce D."/>
            <person name="Goodwin L."/>
            <person name="Pitluck S."/>
            <person name="Kyrpides N."/>
            <person name="Mavromatis K."/>
            <person name="Ivanova N."/>
            <person name="Mikhailova N."/>
            <person name="Foster B."/>
            <person name="Clum A."/>
            <person name="Brettin T."/>
            <person name="Detter J.C."/>
            <person name="Han C."/>
            <person name="Larimer F."/>
            <person name="Land M."/>
            <person name="Hauser L."/>
            <person name="Markowitz V."/>
            <person name="Cheng J.F."/>
            <person name="Hugenholtz P."/>
            <person name="Woyke T."/>
            <person name="Wu D."/>
            <person name="Gehrich-Schroeter G."/>
            <person name="Schneider S."/>
            <person name="Pukall S.R."/>
            <person name="Klenk H.P."/>
            <person name="Eisen J.A."/>
        </authorList>
    </citation>
    <scope>NUCLEOTIDE SEQUENCE [LARGE SCALE GENOMIC DNA]</scope>
    <source>
        <strain evidence="3">DSM 15894 / CECT 5975 / LMG 20990 / XIL07</strain>
    </source>
</reference>
<dbReference type="eggNOG" id="COG0456">
    <property type="taxonomic scope" value="Bacteria"/>
</dbReference>
<protein>
    <submittedName>
        <fullName evidence="2">GCN5-related N-acetyltransferase</fullName>
    </submittedName>
</protein>
<dbReference type="GO" id="GO:0016747">
    <property type="term" value="F:acyltransferase activity, transferring groups other than amino-acyl groups"/>
    <property type="evidence" value="ECO:0007669"/>
    <property type="project" value="InterPro"/>
</dbReference>
<dbReference type="RefSeq" id="WP_012879531.1">
    <property type="nucleotide sequence ID" value="NC_013530.1"/>
</dbReference>
<name>D1BXZ8_XYLCX</name>
<dbReference type="InterPro" id="IPR016181">
    <property type="entry name" value="Acyl_CoA_acyltransferase"/>
</dbReference>
<dbReference type="SUPFAM" id="SSF55729">
    <property type="entry name" value="Acyl-CoA N-acyltransferases (Nat)"/>
    <property type="match status" value="1"/>
</dbReference>
<gene>
    <name evidence="2" type="ordered locus">Xcel_2775</name>
</gene>
<accession>D1BXZ8</accession>
<dbReference type="Gene3D" id="3.40.630.30">
    <property type="match status" value="1"/>
</dbReference>
<dbReference type="Proteomes" id="UP000002255">
    <property type="component" value="Chromosome"/>
</dbReference>
<dbReference type="OrthoDB" id="4821781at2"/>
<organism evidence="2 3">
    <name type="scientific">Xylanimonas cellulosilytica (strain DSM 15894 / JCM 12276 / CECT 5975 / KCTC 9989 / LMG 20990 / NBRC 107835 / XIL07)</name>
    <dbReference type="NCBI Taxonomy" id="446471"/>
    <lineage>
        <taxon>Bacteria</taxon>
        <taxon>Bacillati</taxon>
        <taxon>Actinomycetota</taxon>
        <taxon>Actinomycetes</taxon>
        <taxon>Micrococcales</taxon>
        <taxon>Promicromonosporaceae</taxon>
        <taxon>Xylanimonas</taxon>
    </lineage>
</organism>
<keyword evidence="3" id="KW-1185">Reference proteome</keyword>
<evidence type="ECO:0000313" key="2">
    <source>
        <dbReference type="EMBL" id="ACZ31789.1"/>
    </source>
</evidence>
<feature type="domain" description="N-acetyltransferase" evidence="1">
    <location>
        <begin position="55"/>
        <end position="196"/>
    </location>
</feature>
<dbReference type="EMBL" id="CP001821">
    <property type="protein sequence ID" value="ACZ31789.1"/>
    <property type="molecule type" value="Genomic_DNA"/>
</dbReference>
<reference evidence="2 3" key="2">
    <citation type="journal article" date="2010" name="Stand. Genomic Sci.">
        <title>Complete genome sequence of Xylanimonas cellulosilytica type strain (XIL07).</title>
        <authorList>
            <person name="Foster B."/>
            <person name="Pukall R."/>
            <person name="Abt B."/>
            <person name="Nolan M."/>
            <person name="Glavina Del Rio T."/>
            <person name="Chen F."/>
            <person name="Lucas S."/>
            <person name="Tice H."/>
            <person name="Pitluck S."/>
            <person name="Cheng J.-F."/>
            <person name="Chertkov O."/>
            <person name="Brettin T."/>
            <person name="Han C."/>
            <person name="Detter J.C."/>
            <person name="Bruce D."/>
            <person name="Goodwin L."/>
            <person name="Ivanova N."/>
            <person name="Mavromatis K."/>
            <person name="Pati A."/>
            <person name="Mikhailova N."/>
            <person name="Chen A."/>
            <person name="Palaniappan K."/>
            <person name="Land M."/>
            <person name="Hauser L."/>
            <person name="Chang Y.-J."/>
            <person name="Jeffries C.D."/>
            <person name="Chain P."/>
            <person name="Rohde M."/>
            <person name="Goeker M."/>
            <person name="Bristow J."/>
            <person name="Eisen J.A."/>
            <person name="Markowitz V."/>
            <person name="Hugenholtz P."/>
            <person name="Kyrpides N.C."/>
            <person name="Klenk H.-P."/>
            <person name="Lapidus A."/>
        </authorList>
    </citation>
    <scope>NUCLEOTIDE SEQUENCE [LARGE SCALE GENOMIC DNA]</scope>
    <source>
        <strain evidence="3">DSM 15894 / CECT 5975 / LMG 20990 / XIL07</strain>
    </source>
</reference>
<dbReference type="Pfam" id="PF00583">
    <property type="entry name" value="Acetyltransf_1"/>
    <property type="match status" value="1"/>
</dbReference>
<dbReference type="AlphaFoldDB" id="D1BXZ8"/>